<gene>
    <name evidence="9" type="ORF">INF35_05465</name>
</gene>
<dbReference type="PANTHER" id="PTHR30572:SF4">
    <property type="entry name" value="ABC TRANSPORTER PERMEASE YTRF"/>
    <property type="match status" value="1"/>
</dbReference>
<proteinExistence type="inferred from homology"/>
<evidence type="ECO:0000256" key="6">
    <source>
        <dbReference type="ARBA" id="ARBA00038076"/>
    </source>
</evidence>
<keyword evidence="5 7" id="KW-0472">Membrane</keyword>
<dbReference type="RefSeq" id="WP_193500459.1">
    <property type="nucleotide sequence ID" value="NZ_JADCKC010000001.1"/>
</dbReference>
<dbReference type="EMBL" id="JADCKC010000001">
    <property type="protein sequence ID" value="MBE5037230.1"/>
    <property type="molecule type" value="Genomic_DNA"/>
</dbReference>
<feature type="transmembrane region" description="Helical" evidence="7">
    <location>
        <begin position="440"/>
        <end position="459"/>
    </location>
</feature>
<evidence type="ECO:0000259" key="8">
    <source>
        <dbReference type="Pfam" id="PF02687"/>
    </source>
</evidence>
<feature type="transmembrane region" description="Helical" evidence="7">
    <location>
        <begin position="325"/>
        <end position="347"/>
    </location>
</feature>
<feature type="domain" description="ABC3 transporter permease C-terminal" evidence="8">
    <location>
        <begin position="747"/>
        <end position="862"/>
    </location>
</feature>
<dbReference type="PANTHER" id="PTHR30572">
    <property type="entry name" value="MEMBRANE COMPONENT OF TRANSPORTER-RELATED"/>
    <property type="match status" value="1"/>
</dbReference>
<keyword evidence="3 7" id="KW-0812">Transmembrane</keyword>
<feature type="transmembrane region" description="Helical" evidence="7">
    <location>
        <begin position="269"/>
        <end position="289"/>
    </location>
</feature>
<evidence type="ECO:0000313" key="10">
    <source>
        <dbReference type="Proteomes" id="UP000768567"/>
    </source>
</evidence>
<sequence>MNDILFGNNNMAVIKRLSKRYFKKNKVRNIAAILAIFLTAFLFTSIISLAFSMVSSLQLSMQMQKGSKADGDIRYMTEEQYEQLINSDFVEQAGCRRVIGFATNSPGHSIEIDYADAIQQELTFCVPTHGDAPQAANEISTSDLALEALGVEAEIGAQVPVEFELRGQTYHFDMVLSGWWEAANDVSSLMIVSESFVEENPDLFRNTFAEDREMAGTYLSDVVLKNKTDVRGQLQEFARSVGGNTDDMSASNYILCAENDVTVQSIDPLMAVAVVGFVLLFMACGYLLIYNIFDISVMQDVQQYGLLRTIGCSTRQIKRLVNRQAVWLTVIGLPIGLVAGFLVSWVLLPVVTEFLRANYWDTAEVSVSPLIFVIAALFTIVTVFISTRKPAKKAAKVSPLEAIRYTGQENIKKKETKRTHGAKLPRMALANLGRSKRRTVFIVISMLLCIVLLNSAFVITQSMDENKWISRQTKTDYTVYNSVAVNQTAPFMYHEDGLPLAVPELINQQAGVENGRYLYRNTIDDTDVTVDYGIDYTFLGTETNERGQTDAYGDRASVTIVPGDENQWYGNVFGVSDAFWDDITIYDGEKNIDTLKQKMHTGEYVIIGYYMDFLTGEPDFGAFGKQYQMGDLLSFYKNGELVKTCEVLAIANLAANEFETSAGALSAARIGGDAPFVYMTDEMFGQLYDTPTLFSYGFNAADGYEQQIDGFLNDFTSNNSSVSYTSTALMKQQLASVGNIVLLVGGMIGVIMAFAGLINFTNMMITNIITRRHEFATMQSIGMTNRQLRRMMIYEGLYYAGAADIVGIIFAAMIGLTVLKSVLNSSSMWYFTLHFTLVPALIIALVYLLLAAVIPVIVLRFFNKGTVVERLRTSE</sequence>
<evidence type="ECO:0000256" key="4">
    <source>
        <dbReference type="ARBA" id="ARBA00022989"/>
    </source>
</evidence>
<organism evidence="9 10">
    <name type="scientific">Gemmiger gallinarum</name>
    <dbReference type="NCBI Taxonomy" id="2779354"/>
    <lineage>
        <taxon>Bacteria</taxon>
        <taxon>Bacillati</taxon>
        <taxon>Bacillota</taxon>
        <taxon>Clostridia</taxon>
        <taxon>Eubacteriales</taxon>
        <taxon>Gemmiger</taxon>
    </lineage>
</organism>
<feature type="transmembrane region" description="Helical" evidence="7">
    <location>
        <begin position="838"/>
        <end position="862"/>
    </location>
</feature>
<evidence type="ECO:0000313" key="9">
    <source>
        <dbReference type="EMBL" id="MBE5037230.1"/>
    </source>
</evidence>
<comment type="similarity">
    <text evidence="6">Belongs to the ABC-4 integral membrane protein family.</text>
</comment>
<name>A0ABR9R2C3_9FIRM</name>
<feature type="transmembrane region" description="Helical" evidence="7">
    <location>
        <begin position="740"/>
        <end position="762"/>
    </location>
</feature>
<feature type="transmembrane region" description="Helical" evidence="7">
    <location>
        <begin position="30"/>
        <end position="54"/>
    </location>
</feature>
<evidence type="ECO:0000256" key="1">
    <source>
        <dbReference type="ARBA" id="ARBA00004651"/>
    </source>
</evidence>
<dbReference type="Pfam" id="PF02687">
    <property type="entry name" value="FtsX"/>
    <property type="match status" value="2"/>
</dbReference>
<dbReference type="Proteomes" id="UP000768567">
    <property type="component" value="Unassembled WGS sequence"/>
</dbReference>
<feature type="transmembrane region" description="Helical" evidence="7">
    <location>
        <begin position="367"/>
        <end position="386"/>
    </location>
</feature>
<evidence type="ECO:0000256" key="5">
    <source>
        <dbReference type="ARBA" id="ARBA00023136"/>
    </source>
</evidence>
<feature type="transmembrane region" description="Helical" evidence="7">
    <location>
        <begin position="796"/>
        <end position="818"/>
    </location>
</feature>
<comment type="subcellular location">
    <subcellularLocation>
        <location evidence="1">Cell membrane</location>
        <topology evidence="1">Multi-pass membrane protein</topology>
    </subcellularLocation>
</comment>
<evidence type="ECO:0000256" key="3">
    <source>
        <dbReference type="ARBA" id="ARBA00022692"/>
    </source>
</evidence>
<keyword evidence="4 7" id="KW-1133">Transmembrane helix</keyword>
<dbReference type="InterPro" id="IPR050250">
    <property type="entry name" value="Macrolide_Exporter_MacB"/>
</dbReference>
<keyword evidence="2" id="KW-1003">Cell membrane</keyword>
<protein>
    <submittedName>
        <fullName evidence="9">ABC transporter permease</fullName>
    </submittedName>
</protein>
<keyword evidence="10" id="KW-1185">Reference proteome</keyword>
<accession>A0ABR9R2C3</accession>
<feature type="domain" description="ABC3 transporter permease C-terminal" evidence="8">
    <location>
        <begin position="277"/>
        <end position="399"/>
    </location>
</feature>
<comment type="caution">
    <text evidence="9">The sequence shown here is derived from an EMBL/GenBank/DDBJ whole genome shotgun (WGS) entry which is preliminary data.</text>
</comment>
<evidence type="ECO:0000256" key="2">
    <source>
        <dbReference type="ARBA" id="ARBA00022475"/>
    </source>
</evidence>
<evidence type="ECO:0000256" key="7">
    <source>
        <dbReference type="SAM" id="Phobius"/>
    </source>
</evidence>
<reference evidence="9 10" key="1">
    <citation type="submission" date="2020-10" db="EMBL/GenBank/DDBJ databases">
        <title>ChiBAC.</title>
        <authorList>
            <person name="Zenner C."/>
            <person name="Hitch T.C.A."/>
            <person name="Clavel T."/>
        </authorList>
    </citation>
    <scope>NUCLEOTIDE SEQUENCE [LARGE SCALE GENOMIC DNA]</scope>
    <source>
        <strain evidence="9 10">DSM 109015</strain>
    </source>
</reference>
<dbReference type="InterPro" id="IPR003838">
    <property type="entry name" value="ABC3_permease_C"/>
</dbReference>